<dbReference type="Proteomes" id="UP000095285">
    <property type="component" value="Unassembled WGS sequence"/>
</dbReference>
<evidence type="ECO:0000313" key="1">
    <source>
        <dbReference type="Proteomes" id="UP000095285"/>
    </source>
</evidence>
<sequence>MGSTAAGATYQAYNQLIRSPSLHLSYTRPMQQCGIIEQAEIGKSSTWICKLILMN</sequence>
<keyword evidence="1" id="KW-1185">Reference proteome</keyword>
<accession>A0A1I7VPG7</accession>
<name>A0A1I7VPG7_LOALO</name>
<reference evidence="1" key="1">
    <citation type="submission" date="2012-04" db="EMBL/GenBank/DDBJ databases">
        <title>The Genome Sequence of Loa loa.</title>
        <authorList>
            <consortium name="The Broad Institute Genome Sequencing Platform"/>
            <consortium name="Broad Institute Genome Sequencing Center for Infectious Disease"/>
            <person name="Nutman T.B."/>
            <person name="Fink D.L."/>
            <person name="Russ C."/>
            <person name="Young S."/>
            <person name="Zeng Q."/>
            <person name="Gargeya S."/>
            <person name="Alvarado L."/>
            <person name="Berlin A."/>
            <person name="Chapman S.B."/>
            <person name="Chen Z."/>
            <person name="Freedman E."/>
            <person name="Gellesch M."/>
            <person name="Goldberg J."/>
            <person name="Griggs A."/>
            <person name="Gujja S."/>
            <person name="Heilman E.R."/>
            <person name="Heiman D."/>
            <person name="Howarth C."/>
            <person name="Mehta T."/>
            <person name="Neiman D."/>
            <person name="Pearson M."/>
            <person name="Roberts A."/>
            <person name="Saif S."/>
            <person name="Shea T."/>
            <person name="Shenoy N."/>
            <person name="Sisk P."/>
            <person name="Stolte C."/>
            <person name="Sykes S."/>
            <person name="White J."/>
            <person name="Yandava C."/>
            <person name="Haas B."/>
            <person name="Henn M.R."/>
            <person name="Nusbaum C."/>
            <person name="Birren B."/>
        </authorList>
    </citation>
    <scope>NUCLEOTIDE SEQUENCE [LARGE SCALE GENOMIC DNA]</scope>
</reference>
<proteinExistence type="predicted"/>
<protein>
    <submittedName>
        <fullName evidence="2">Uncharacterized protein</fullName>
    </submittedName>
</protein>
<organism evidence="1 2">
    <name type="scientific">Loa loa</name>
    <name type="common">Eye worm</name>
    <name type="synonym">Filaria loa</name>
    <dbReference type="NCBI Taxonomy" id="7209"/>
    <lineage>
        <taxon>Eukaryota</taxon>
        <taxon>Metazoa</taxon>
        <taxon>Ecdysozoa</taxon>
        <taxon>Nematoda</taxon>
        <taxon>Chromadorea</taxon>
        <taxon>Rhabditida</taxon>
        <taxon>Spirurina</taxon>
        <taxon>Spiruromorpha</taxon>
        <taxon>Filarioidea</taxon>
        <taxon>Onchocercidae</taxon>
        <taxon>Loa</taxon>
    </lineage>
</organism>
<evidence type="ECO:0000313" key="2">
    <source>
        <dbReference type="WBParaSite" id="EN70_4842"/>
    </source>
</evidence>
<reference evidence="2" key="2">
    <citation type="submission" date="2016-11" db="UniProtKB">
        <authorList>
            <consortium name="WormBaseParasite"/>
        </authorList>
    </citation>
    <scope>IDENTIFICATION</scope>
</reference>
<dbReference type="WBParaSite" id="EN70_4842">
    <property type="protein sequence ID" value="EN70_4842"/>
    <property type="gene ID" value="EN70_4842"/>
</dbReference>
<dbReference type="AlphaFoldDB" id="A0A1I7VPG7"/>